<evidence type="ECO:0000313" key="14">
    <source>
        <dbReference type="EMBL" id="STX35800.1"/>
    </source>
</evidence>
<dbReference type="EMBL" id="UGNX01000001">
    <property type="protein sequence ID" value="STX35800.1"/>
    <property type="molecule type" value="Genomic_DNA"/>
</dbReference>
<keyword evidence="4" id="KW-1134">Transmembrane beta strand</keyword>
<evidence type="ECO:0000259" key="12">
    <source>
        <dbReference type="Pfam" id="PF07244"/>
    </source>
</evidence>
<keyword evidence="5" id="KW-0812">Transmembrane</keyword>
<evidence type="ECO:0000259" key="11">
    <source>
        <dbReference type="Pfam" id="PF01103"/>
    </source>
</evidence>
<dbReference type="Pfam" id="PF17243">
    <property type="entry name" value="POTRA_TamA_1"/>
    <property type="match status" value="1"/>
</dbReference>
<evidence type="ECO:0000256" key="6">
    <source>
        <dbReference type="ARBA" id="ARBA00022729"/>
    </source>
</evidence>
<evidence type="ECO:0000256" key="10">
    <source>
        <dbReference type="ARBA" id="ARBA00093548"/>
    </source>
</evidence>
<gene>
    <name evidence="14" type="ORF">NCTC12438_02428</name>
</gene>
<name>A0A378ILJ2_9GAMM</name>
<dbReference type="Pfam" id="PF01103">
    <property type="entry name" value="Omp85"/>
    <property type="match status" value="1"/>
</dbReference>
<protein>
    <recommendedName>
        <fullName evidence="3">Translocation and assembly module subunit TamA</fullName>
    </recommendedName>
    <alternativeName>
        <fullName evidence="9">Autotransporter assembly factor TamA</fullName>
    </alternativeName>
</protein>
<evidence type="ECO:0000256" key="3">
    <source>
        <dbReference type="ARBA" id="ARBA00015419"/>
    </source>
</evidence>
<reference evidence="14 15" key="1">
    <citation type="submission" date="2018-06" db="EMBL/GenBank/DDBJ databases">
        <authorList>
            <consortium name="Pathogen Informatics"/>
            <person name="Doyle S."/>
        </authorList>
    </citation>
    <scope>NUCLEOTIDE SEQUENCE [LARGE SCALE GENOMIC DNA]</scope>
    <source>
        <strain evidence="14 15">NCTC12438</strain>
    </source>
</reference>
<dbReference type="PANTHER" id="PTHR12815:SF47">
    <property type="entry name" value="TRANSLOCATION AND ASSEMBLY MODULE SUBUNIT TAMA"/>
    <property type="match status" value="1"/>
</dbReference>
<evidence type="ECO:0000256" key="4">
    <source>
        <dbReference type="ARBA" id="ARBA00022452"/>
    </source>
</evidence>
<proteinExistence type="inferred from homology"/>
<dbReference type="GO" id="GO:0009306">
    <property type="term" value="P:protein secretion"/>
    <property type="evidence" value="ECO:0007669"/>
    <property type="project" value="TreeGrafter"/>
</dbReference>
<dbReference type="Pfam" id="PF07244">
    <property type="entry name" value="POTRA"/>
    <property type="match status" value="1"/>
</dbReference>
<sequence length="553" mass="61976">MTCFVLFAKDSSDPISITLHGVSGKVEANVEKRLQELQKLKPLAQFSLEDLREQVLQAIQPFGYFKADVVIQRPTAQNLIVTIHPGPQIMISKIRIELVGEGAQNPALREVIKNVPLMQHTPLFTEQYEQTKLKLIDTAENQGYLHARFQKNEILIDEENYTAEITLILDTGQLYYFGQVQFDPTYINPKLLHRFVPFHPGQVYSADQILQLNNELSNSGYFSSVLVKPQISENSSVPIQIHTEPVSKYSYTLGAGYGTDTGVRGRAALHVVPVNRQGHKFNLLAQGSFVQNALQAQYVIPGQNPVTDQYTLTGNFSNLNYSAGYSNSFLVSLAQQHRVKNYQRTLSLNTLYEGFHYALQHDTKQFLFYPKATLTFSKTKDLLFSPSGYNITINGLAANKIALSTINYAQTSLDAKAAIRIEPWRLRLYGHAIQGFIAINNIEQQPLSLALLLGGTDNLKAYSFNSIGPSRIISYAGFEIQKETKKNWYLVVFYDAGAIYNPNPMKSYYDAGGGLMWVSPIGPIKVGLAQAINHRWQRDSNSPRLVISMGPDL</sequence>
<dbReference type="AlphaFoldDB" id="A0A378ILJ2"/>
<organism evidence="14 15">
    <name type="scientific">Legionella cincinnatiensis</name>
    <dbReference type="NCBI Taxonomy" id="28085"/>
    <lineage>
        <taxon>Bacteria</taxon>
        <taxon>Pseudomonadati</taxon>
        <taxon>Pseudomonadota</taxon>
        <taxon>Gammaproteobacteria</taxon>
        <taxon>Legionellales</taxon>
        <taxon>Legionellaceae</taxon>
        <taxon>Legionella</taxon>
    </lineage>
</organism>
<dbReference type="InterPro" id="IPR039910">
    <property type="entry name" value="D15-like"/>
</dbReference>
<dbReference type="PANTHER" id="PTHR12815">
    <property type="entry name" value="SORTING AND ASSEMBLY MACHINERY SAMM50 PROTEIN FAMILY MEMBER"/>
    <property type="match status" value="1"/>
</dbReference>
<keyword evidence="7" id="KW-0472">Membrane</keyword>
<evidence type="ECO:0000313" key="15">
    <source>
        <dbReference type="Proteomes" id="UP000255316"/>
    </source>
</evidence>
<comment type="subcellular location">
    <subcellularLocation>
        <location evidence="1">Cell outer membrane</location>
    </subcellularLocation>
</comment>
<dbReference type="Gene3D" id="3.10.20.310">
    <property type="entry name" value="membrane protein fhac"/>
    <property type="match status" value="3"/>
</dbReference>
<keyword evidence="6" id="KW-0732">Signal</keyword>
<keyword evidence="8" id="KW-0998">Cell outer membrane</keyword>
<comment type="similarity">
    <text evidence="2">Belongs to the TamA family.</text>
</comment>
<evidence type="ECO:0000259" key="13">
    <source>
        <dbReference type="Pfam" id="PF17243"/>
    </source>
</evidence>
<evidence type="ECO:0000256" key="1">
    <source>
        <dbReference type="ARBA" id="ARBA00004442"/>
    </source>
</evidence>
<dbReference type="Gene3D" id="2.40.160.50">
    <property type="entry name" value="membrane protein fhac: a member of the omp85/tpsb transporter family"/>
    <property type="match status" value="1"/>
</dbReference>
<feature type="domain" description="Bacterial surface antigen (D15)" evidence="11">
    <location>
        <begin position="306"/>
        <end position="550"/>
    </location>
</feature>
<dbReference type="InterPro" id="IPR035243">
    <property type="entry name" value="TamA_POTRA_Dom_1"/>
</dbReference>
<dbReference type="Proteomes" id="UP000255316">
    <property type="component" value="Unassembled WGS sequence"/>
</dbReference>
<dbReference type="GO" id="GO:0009279">
    <property type="term" value="C:cell outer membrane"/>
    <property type="evidence" value="ECO:0007669"/>
    <property type="project" value="UniProtKB-SubCell"/>
</dbReference>
<evidence type="ECO:0000256" key="9">
    <source>
        <dbReference type="ARBA" id="ARBA00033063"/>
    </source>
</evidence>
<comment type="subunit">
    <text evidence="10">Interacts with TamB to form the translocation and assembly module (TAM).</text>
</comment>
<dbReference type="RefSeq" id="WP_172465440.1">
    <property type="nucleotide sequence ID" value="NZ_CAAAHQ010000025.1"/>
</dbReference>
<evidence type="ECO:0000256" key="2">
    <source>
        <dbReference type="ARBA" id="ARBA00010248"/>
    </source>
</evidence>
<evidence type="ECO:0000256" key="8">
    <source>
        <dbReference type="ARBA" id="ARBA00023237"/>
    </source>
</evidence>
<accession>A0A378ILJ2</accession>
<feature type="domain" description="TamA POTRA" evidence="13">
    <location>
        <begin position="17"/>
        <end position="85"/>
    </location>
</feature>
<dbReference type="STRING" id="28085.Lcin_2381"/>
<feature type="domain" description="POTRA" evidence="12">
    <location>
        <begin position="175"/>
        <end position="241"/>
    </location>
</feature>
<dbReference type="GO" id="GO:0097347">
    <property type="term" value="C:TAM protein secretion complex"/>
    <property type="evidence" value="ECO:0007669"/>
    <property type="project" value="TreeGrafter"/>
</dbReference>
<dbReference type="InterPro" id="IPR000184">
    <property type="entry name" value="Bac_surfAg_D15"/>
</dbReference>
<evidence type="ECO:0000256" key="7">
    <source>
        <dbReference type="ARBA" id="ARBA00023136"/>
    </source>
</evidence>
<dbReference type="InterPro" id="IPR010827">
    <property type="entry name" value="BamA/TamA_POTRA"/>
</dbReference>
<evidence type="ECO:0000256" key="5">
    <source>
        <dbReference type="ARBA" id="ARBA00022692"/>
    </source>
</evidence>